<feature type="region of interest" description="Disordered" evidence="1">
    <location>
        <begin position="44"/>
        <end position="92"/>
    </location>
</feature>
<proteinExistence type="predicted"/>
<dbReference type="Proteomes" id="UP000557566">
    <property type="component" value="Unassembled WGS sequence"/>
</dbReference>
<dbReference type="AlphaFoldDB" id="A0A8H4M0W8"/>
<organism evidence="2 3">
    <name type="scientific">Ophiocordyceps sinensis</name>
    <dbReference type="NCBI Taxonomy" id="72228"/>
    <lineage>
        <taxon>Eukaryota</taxon>
        <taxon>Fungi</taxon>
        <taxon>Dikarya</taxon>
        <taxon>Ascomycota</taxon>
        <taxon>Pezizomycotina</taxon>
        <taxon>Sordariomycetes</taxon>
        <taxon>Hypocreomycetidae</taxon>
        <taxon>Hypocreales</taxon>
        <taxon>Ophiocordycipitaceae</taxon>
        <taxon>Ophiocordyceps</taxon>
    </lineage>
</organism>
<reference evidence="2 3" key="1">
    <citation type="journal article" date="2020" name="Genome Biol. Evol.">
        <title>A new high-quality draft genome assembly of the Chinese cordyceps Ophiocordyceps sinensis.</title>
        <authorList>
            <person name="Shu R."/>
            <person name="Zhang J."/>
            <person name="Meng Q."/>
            <person name="Zhang H."/>
            <person name="Zhou G."/>
            <person name="Li M."/>
            <person name="Wu P."/>
            <person name="Zhao Y."/>
            <person name="Chen C."/>
            <person name="Qin Q."/>
        </authorList>
    </citation>
    <scope>NUCLEOTIDE SEQUENCE [LARGE SCALE GENOMIC DNA]</scope>
    <source>
        <strain evidence="2 3">IOZ07</strain>
    </source>
</reference>
<protein>
    <submittedName>
        <fullName evidence="2">Uncharacterized protein</fullName>
    </submittedName>
</protein>
<evidence type="ECO:0000256" key="1">
    <source>
        <dbReference type="SAM" id="MobiDB-lite"/>
    </source>
</evidence>
<accession>A0A8H4M0W8</accession>
<evidence type="ECO:0000313" key="2">
    <source>
        <dbReference type="EMBL" id="KAF4507861.1"/>
    </source>
</evidence>
<feature type="region of interest" description="Disordered" evidence="1">
    <location>
        <begin position="108"/>
        <end position="128"/>
    </location>
</feature>
<keyword evidence="3" id="KW-1185">Reference proteome</keyword>
<evidence type="ECO:0000313" key="3">
    <source>
        <dbReference type="Proteomes" id="UP000557566"/>
    </source>
</evidence>
<comment type="caution">
    <text evidence="2">The sequence shown here is derived from an EMBL/GenBank/DDBJ whole genome shotgun (WGS) entry which is preliminary data.</text>
</comment>
<gene>
    <name evidence="2" type="ORF">G6O67_004313</name>
</gene>
<sequence length="128" mass="13366">MPLALLINSLLQRADGKESPCRHFSRRHSALLLSSSVSVKAAGVGGTEGGGWASDSADACSKSRQGNSSPDLPCPQTARRSPLPIQQTADPNPCSTAIYNGIASAAAKCRRQPKPRTDMEIAGVAPRL</sequence>
<name>A0A8H4M0W8_9HYPO</name>
<dbReference type="EMBL" id="JAAVMX010000005">
    <property type="protein sequence ID" value="KAF4507861.1"/>
    <property type="molecule type" value="Genomic_DNA"/>
</dbReference>